<feature type="signal peptide" evidence="5">
    <location>
        <begin position="1"/>
        <end position="18"/>
    </location>
</feature>
<gene>
    <name evidence="7" type="ORF">SAMN04488036_106102</name>
</gene>
<feature type="chain" id="PRO_5011510224" evidence="5">
    <location>
        <begin position="19"/>
        <end position="312"/>
    </location>
</feature>
<comment type="subcellular location">
    <subcellularLocation>
        <location evidence="1">Cell outer membrane</location>
    </subcellularLocation>
</comment>
<dbReference type="PANTHER" id="PTHR30329">
    <property type="entry name" value="STATOR ELEMENT OF FLAGELLAR MOTOR COMPLEX"/>
    <property type="match status" value="1"/>
</dbReference>
<dbReference type="PANTHER" id="PTHR30329:SF21">
    <property type="entry name" value="LIPOPROTEIN YIAD-RELATED"/>
    <property type="match status" value="1"/>
</dbReference>
<dbReference type="InterPro" id="IPR036737">
    <property type="entry name" value="OmpA-like_sf"/>
</dbReference>
<protein>
    <submittedName>
        <fullName evidence="7">OmpA-OmpF porin, OOP family</fullName>
    </submittedName>
</protein>
<name>A0A1I4FMR3_9RHOB</name>
<evidence type="ECO:0000256" key="4">
    <source>
        <dbReference type="PROSITE-ProRule" id="PRU00473"/>
    </source>
</evidence>
<dbReference type="Proteomes" id="UP000198851">
    <property type="component" value="Unassembled WGS sequence"/>
</dbReference>
<dbReference type="PRINTS" id="PR01021">
    <property type="entry name" value="OMPADOMAIN"/>
</dbReference>
<keyword evidence="8" id="KW-1185">Reference proteome</keyword>
<keyword evidence="5" id="KW-0732">Signal</keyword>
<dbReference type="Pfam" id="PF00691">
    <property type="entry name" value="OmpA"/>
    <property type="match status" value="1"/>
</dbReference>
<dbReference type="PROSITE" id="PS51123">
    <property type="entry name" value="OMPA_2"/>
    <property type="match status" value="1"/>
</dbReference>
<evidence type="ECO:0000313" key="7">
    <source>
        <dbReference type="EMBL" id="SFL18217.1"/>
    </source>
</evidence>
<dbReference type="Gene3D" id="3.30.1330.60">
    <property type="entry name" value="OmpA-like domain"/>
    <property type="match status" value="1"/>
</dbReference>
<dbReference type="InterPro" id="IPR050330">
    <property type="entry name" value="Bact_OuterMem_StrucFunc"/>
</dbReference>
<dbReference type="CDD" id="cd07185">
    <property type="entry name" value="OmpA_C-like"/>
    <property type="match status" value="1"/>
</dbReference>
<evidence type="ECO:0000256" key="5">
    <source>
        <dbReference type="SAM" id="SignalP"/>
    </source>
</evidence>
<evidence type="ECO:0000256" key="1">
    <source>
        <dbReference type="ARBA" id="ARBA00004442"/>
    </source>
</evidence>
<dbReference type="InterPro" id="IPR006665">
    <property type="entry name" value="OmpA-like"/>
</dbReference>
<organism evidence="7 8">
    <name type="scientific">Shimia haliotis</name>
    <dbReference type="NCBI Taxonomy" id="1280847"/>
    <lineage>
        <taxon>Bacteria</taxon>
        <taxon>Pseudomonadati</taxon>
        <taxon>Pseudomonadota</taxon>
        <taxon>Alphaproteobacteria</taxon>
        <taxon>Rhodobacterales</taxon>
        <taxon>Roseobacteraceae</taxon>
    </lineage>
</organism>
<accession>A0A1I4FMR3</accession>
<dbReference type="SUPFAM" id="SSF103088">
    <property type="entry name" value="OmpA-like"/>
    <property type="match status" value="1"/>
</dbReference>
<dbReference type="OrthoDB" id="9792021at2"/>
<reference evidence="8" key="1">
    <citation type="submission" date="2016-10" db="EMBL/GenBank/DDBJ databases">
        <authorList>
            <person name="Varghese N."/>
            <person name="Submissions S."/>
        </authorList>
    </citation>
    <scope>NUCLEOTIDE SEQUENCE [LARGE SCALE GENOMIC DNA]</scope>
    <source>
        <strain evidence="8">DSM 28453</strain>
    </source>
</reference>
<keyword evidence="3" id="KW-0998">Cell outer membrane</keyword>
<dbReference type="InterPro" id="IPR006664">
    <property type="entry name" value="OMP_bac"/>
</dbReference>
<sequence>MRAAVIGLALCAGLPVAAFEPELPDGAQMLANEAKEQRVYALPTGAFEAGGLPVDRVTGEVRRRSWRIASGFDSTASVASKLAAQLSEQDFDIVFSCDAEACGGFDFRFETEVLLPPDMFVDLSDFVFLSAMKPTDVGLEAVGVLVSRTAEAGMVQVIDVGPSEAVIRQRPQLRPASEAGAESVPVAPADLTAFEQAGYQTLRDLEFETGSSRLGAGPFASLQALAAFLKADGARRVALVGHTDAVGGLDVNTDLSRKRAAAVMLRLIEAHGVDAGQLDAHGVGFLAPVASNLTEAGRAANRRVEAVLLNTQ</sequence>
<proteinExistence type="predicted"/>
<dbReference type="EMBL" id="FOSZ01000006">
    <property type="protein sequence ID" value="SFL18217.1"/>
    <property type="molecule type" value="Genomic_DNA"/>
</dbReference>
<dbReference type="GO" id="GO:0009279">
    <property type="term" value="C:cell outer membrane"/>
    <property type="evidence" value="ECO:0007669"/>
    <property type="project" value="UniProtKB-SubCell"/>
</dbReference>
<dbReference type="RefSeq" id="WP_093324765.1">
    <property type="nucleotide sequence ID" value="NZ_FOSZ01000006.1"/>
</dbReference>
<dbReference type="STRING" id="1280847.SAMN04488036_106102"/>
<evidence type="ECO:0000256" key="3">
    <source>
        <dbReference type="ARBA" id="ARBA00023237"/>
    </source>
</evidence>
<evidence type="ECO:0000259" key="6">
    <source>
        <dbReference type="PROSITE" id="PS51123"/>
    </source>
</evidence>
<feature type="domain" description="OmpA-like" evidence="6">
    <location>
        <begin position="194"/>
        <end position="312"/>
    </location>
</feature>
<dbReference type="AlphaFoldDB" id="A0A1I4FMR3"/>
<evidence type="ECO:0000256" key="2">
    <source>
        <dbReference type="ARBA" id="ARBA00023136"/>
    </source>
</evidence>
<keyword evidence="2 4" id="KW-0472">Membrane</keyword>
<evidence type="ECO:0000313" key="8">
    <source>
        <dbReference type="Proteomes" id="UP000198851"/>
    </source>
</evidence>